<evidence type="ECO:0000313" key="7">
    <source>
        <dbReference type="Proteomes" id="UP000517916"/>
    </source>
</evidence>
<evidence type="ECO:0000313" key="6">
    <source>
        <dbReference type="EMBL" id="MBA8924591.1"/>
    </source>
</evidence>
<feature type="binding site" evidence="3">
    <location>
        <begin position="116"/>
        <end position="117"/>
    </location>
    <ligand>
        <name>acetyl-CoA</name>
        <dbReference type="ChEBI" id="CHEBI:57288"/>
    </ligand>
</feature>
<feature type="domain" description="Enhanced intracellular survival protein" evidence="4">
    <location>
        <begin position="300"/>
        <end position="396"/>
    </location>
</feature>
<comment type="similarity">
    <text evidence="3">Belongs to the acetyltransferase Eis family.</text>
</comment>
<evidence type="ECO:0000259" key="5">
    <source>
        <dbReference type="Pfam" id="PF17668"/>
    </source>
</evidence>
<dbReference type="Proteomes" id="UP000517916">
    <property type="component" value="Unassembled WGS sequence"/>
</dbReference>
<keyword evidence="2 3" id="KW-0012">Acyltransferase</keyword>
<organism evidence="6 7">
    <name type="scientific">Kutzneria viridogrisea</name>
    <dbReference type="NCBI Taxonomy" id="47990"/>
    <lineage>
        <taxon>Bacteria</taxon>
        <taxon>Bacillati</taxon>
        <taxon>Actinomycetota</taxon>
        <taxon>Actinomycetes</taxon>
        <taxon>Pseudonocardiales</taxon>
        <taxon>Pseudonocardiaceae</taxon>
        <taxon>Kutzneria</taxon>
    </lineage>
</organism>
<dbReference type="RefSeq" id="WP_025357880.1">
    <property type="nucleotide sequence ID" value="NZ_BAAABQ010000001.1"/>
</dbReference>
<keyword evidence="1 3" id="KW-0808">Transferase</keyword>
<dbReference type="Pfam" id="PF13530">
    <property type="entry name" value="SCP2_2"/>
    <property type="match status" value="1"/>
</dbReference>
<proteinExistence type="inferred from homology"/>
<dbReference type="HAMAP" id="MF_01812">
    <property type="entry name" value="Eis"/>
    <property type="match status" value="1"/>
</dbReference>
<dbReference type="InterPro" id="IPR022902">
    <property type="entry name" value="NAcTrfase_Eis"/>
</dbReference>
<comment type="subunit">
    <text evidence="3">Homohexamer; trimer of dimers.</text>
</comment>
<feature type="binding site" evidence="3">
    <location>
        <begin position="91"/>
        <end position="96"/>
    </location>
    <ligand>
        <name>acetyl-CoA</name>
        <dbReference type="ChEBI" id="CHEBI:57288"/>
    </ligand>
</feature>
<dbReference type="Pfam" id="PF13527">
    <property type="entry name" value="Acetyltransf_9"/>
    <property type="match status" value="1"/>
</dbReference>
<keyword evidence="7" id="KW-1185">Reference proteome</keyword>
<dbReference type="Gene3D" id="3.40.630.30">
    <property type="match status" value="2"/>
</dbReference>
<feature type="binding site" evidence="3">
    <location>
        <begin position="83"/>
        <end position="85"/>
    </location>
    <ligand>
        <name>acetyl-CoA</name>
        <dbReference type="ChEBI" id="CHEBI:57288"/>
    </ligand>
</feature>
<dbReference type="Pfam" id="PF17668">
    <property type="entry name" value="Acetyltransf_17"/>
    <property type="match status" value="1"/>
</dbReference>
<dbReference type="InterPro" id="IPR025559">
    <property type="entry name" value="Eis_dom"/>
</dbReference>
<accession>A0ABR6BCY9</accession>
<evidence type="ECO:0000256" key="3">
    <source>
        <dbReference type="HAMAP-Rule" id="MF_01812"/>
    </source>
</evidence>
<dbReference type="NCBIfam" id="NF002367">
    <property type="entry name" value="PRK01346.1-4"/>
    <property type="match status" value="1"/>
</dbReference>
<dbReference type="EMBL" id="JACJID010000001">
    <property type="protein sequence ID" value="MBA8924591.1"/>
    <property type="molecule type" value="Genomic_DNA"/>
</dbReference>
<comment type="caution">
    <text evidence="6">The sequence shown here is derived from an EMBL/GenBank/DDBJ whole genome shotgun (WGS) entry which is preliminary data.</text>
</comment>
<feature type="active site" description="Proton acceptor; via carboxylate" evidence="3">
    <location>
        <position position="400"/>
    </location>
</feature>
<feature type="domain" description="Eis-like acetyltransferase" evidence="5">
    <location>
        <begin position="197"/>
        <end position="289"/>
    </location>
</feature>
<evidence type="ECO:0000256" key="2">
    <source>
        <dbReference type="ARBA" id="ARBA00023315"/>
    </source>
</evidence>
<dbReference type="InterPro" id="IPR051554">
    <property type="entry name" value="Acetyltransferase_Eis"/>
</dbReference>
<dbReference type="InterPro" id="IPR041380">
    <property type="entry name" value="Acetyltransf_17"/>
</dbReference>
<dbReference type="InterPro" id="IPR036527">
    <property type="entry name" value="SCP2_sterol-bd_dom_sf"/>
</dbReference>
<dbReference type="InterPro" id="IPR016181">
    <property type="entry name" value="Acyl_CoA_acyltransferase"/>
</dbReference>
<gene>
    <name evidence="6" type="ORF">BC739_001788</name>
</gene>
<evidence type="ECO:0000259" key="4">
    <source>
        <dbReference type="Pfam" id="PF13530"/>
    </source>
</evidence>
<feature type="active site" description="Proton donor" evidence="3">
    <location>
        <position position="121"/>
    </location>
</feature>
<dbReference type="Gene3D" id="3.30.1050.10">
    <property type="entry name" value="SCP2 sterol-binding domain"/>
    <property type="match status" value="1"/>
</dbReference>
<dbReference type="PANTHER" id="PTHR37817">
    <property type="entry name" value="N-ACETYLTRANSFERASE EIS"/>
    <property type="match status" value="1"/>
</dbReference>
<evidence type="ECO:0000256" key="1">
    <source>
        <dbReference type="ARBA" id="ARBA00022679"/>
    </source>
</evidence>
<dbReference type="SUPFAM" id="SSF55718">
    <property type="entry name" value="SCP-like"/>
    <property type="match status" value="1"/>
</dbReference>
<protein>
    <submittedName>
        <fullName evidence="6">Acetyltransferase</fullName>
    </submittedName>
</protein>
<dbReference type="SUPFAM" id="SSF55729">
    <property type="entry name" value="Acyl-CoA N-acyltransferases (Nat)"/>
    <property type="match status" value="1"/>
</dbReference>
<reference evidence="6 7" key="1">
    <citation type="submission" date="2020-08" db="EMBL/GenBank/DDBJ databases">
        <title>Genomic Encyclopedia of Archaeal and Bacterial Type Strains, Phase II (KMG-II): from individual species to whole genera.</title>
        <authorList>
            <person name="Goeker M."/>
        </authorList>
    </citation>
    <scope>NUCLEOTIDE SEQUENCE [LARGE SCALE GENOMIC DNA]</scope>
    <source>
        <strain evidence="6 7">DSM 43850</strain>
    </source>
</reference>
<sequence>MEEPDIRLLASEQLRAANGLFRAALHVAPISDEDWQLAQRSYEDADTLGAFVDGRMVGTAVGLHGRLRVPGGALVPMQAVSRVGVRADHTRRGVLTALMRAQLTGSTAPVATLRASEGVIYRRFGYGVATRFQRVVVDRGRAVLHADAPAGGRVREITDSEELVSTVPRLQHALAGEHLGGIQLPQGFRDFIVRRAAKEGFPRCAVHTAADGTENAFAVYTVSTLDGADFGHEMKITNLFAADGTALAELWRYLLGVDLVHRISYEGGPLDQPLTLLLADSRACAVDRVSDETWLRLVDVPAALAARTYGGTEPVVVAVTDRFLPGNEGRYLVGPDGAERTGRAAQLVLPVDALAAAYLGDVPVSALAAAGRVGVLDPAALPRADTVFASKPRAWCGTYF</sequence>
<dbReference type="PANTHER" id="PTHR37817:SF1">
    <property type="entry name" value="N-ACETYLTRANSFERASE EIS"/>
    <property type="match status" value="1"/>
</dbReference>
<name>A0ABR6BCY9_9PSEU</name>